<organism evidence="5 6">
    <name type="scientific">Maioricimonas rarisocia</name>
    <dbReference type="NCBI Taxonomy" id="2528026"/>
    <lineage>
        <taxon>Bacteria</taxon>
        <taxon>Pseudomonadati</taxon>
        <taxon>Planctomycetota</taxon>
        <taxon>Planctomycetia</taxon>
        <taxon>Planctomycetales</taxon>
        <taxon>Planctomycetaceae</taxon>
        <taxon>Maioricimonas</taxon>
    </lineage>
</organism>
<dbReference type="PANTHER" id="PTHR33164">
    <property type="entry name" value="TRANSCRIPTIONAL REGULATOR, MARR FAMILY"/>
    <property type="match status" value="1"/>
</dbReference>
<keyword evidence="6" id="KW-1185">Reference proteome</keyword>
<feature type="domain" description="HTH marR-type" evidence="4">
    <location>
        <begin position="1"/>
        <end position="139"/>
    </location>
</feature>
<dbReference type="AlphaFoldDB" id="A0A517Z362"/>
<protein>
    <submittedName>
        <fullName evidence="5">Transcriptional regulator SlyA</fullName>
    </submittedName>
</protein>
<dbReference type="KEGG" id="mri:Mal4_12330"/>
<reference evidence="5 6" key="1">
    <citation type="submission" date="2019-02" db="EMBL/GenBank/DDBJ databases">
        <title>Deep-cultivation of Planctomycetes and their phenomic and genomic characterization uncovers novel biology.</title>
        <authorList>
            <person name="Wiegand S."/>
            <person name="Jogler M."/>
            <person name="Boedeker C."/>
            <person name="Pinto D."/>
            <person name="Vollmers J."/>
            <person name="Rivas-Marin E."/>
            <person name="Kohn T."/>
            <person name="Peeters S.H."/>
            <person name="Heuer A."/>
            <person name="Rast P."/>
            <person name="Oberbeckmann S."/>
            <person name="Bunk B."/>
            <person name="Jeske O."/>
            <person name="Meyerdierks A."/>
            <person name="Storesund J.E."/>
            <person name="Kallscheuer N."/>
            <person name="Luecker S."/>
            <person name="Lage O.M."/>
            <person name="Pohl T."/>
            <person name="Merkel B.J."/>
            <person name="Hornburger P."/>
            <person name="Mueller R.-W."/>
            <person name="Bruemmer F."/>
            <person name="Labrenz M."/>
            <person name="Spormann A.M."/>
            <person name="Op den Camp H."/>
            <person name="Overmann J."/>
            <person name="Amann R."/>
            <person name="Jetten M.S.M."/>
            <person name="Mascher T."/>
            <person name="Medema M.H."/>
            <person name="Devos D.P."/>
            <person name="Kaster A.-K."/>
            <person name="Ovreas L."/>
            <person name="Rohde M."/>
            <person name="Galperin M.Y."/>
            <person name="Jogler C."/>
        </authorList>
    </citation>
    <scope>NUCLEOTIDE SEQUENCE [LARGE SCALE GENOMIC DNA]</scope>
    <source>
        <strain evidence="5 6">Mal4</strain>
    </source>
</reference>
<evidence type="ECO:0000256" key="1">
    <source>
        <dbReference type="ARBA" id="ARBA00023015"/>
    </source>
</evidence>
<keyword evidence="1" id="KW-0805">Transcription regulation</keyword>
<dbReference type="PROSITE" id="PS01117">
    <property type="entry name" value="HTH_MARR_1"/>
    <property type="match status" value="1"/>
</dbReference>
<proteinExistence type="predicted"/>
<dbReference type="OrthoDB" id="32523at2"/>
<dbReference type="InterPro" id="IPR023187">
    <property type="entry name" value="Tscrpt_reg_MarR-type_CS"/>
</dbReference>
<dbReference type="InterPro" id="IPR036390">
    <property type="entry name" value="WH_DNA-bd_sf"/>
</dbReference>
<evidence type="ECO:0000313" key="6">
    <source>
        <dbReference type="Proteomes" id="UP000320496"/>
    </source>
</evidence>
<dbReference type="Gene3D" id="1.10.10.10">
    <property type="entry name" value="Winged helix-like DNA-binding domain superfamily/Winged helix DNA-binding domain"/>
    <property type="match status" value="1"/>
</dbReference>
<dbReference type="GO" id="GO:0003700">
    <property type="term" value="F:DNA-binding transcription factor activity"/>
    <property type="evidence" value="ECO:0007669"/>
    <property type="project" value="InterPro"/>
</dbReference>
<keyword evidence="3" id="KW-0804">Transcription</keyword>
<evidence type="ECO:0000256" key="3">
    <source>
        <dbReference type="ARBA" id="ARBA00023163"/>
    </source>
</evidence>
<dbReference type="EMBL" id="CP036275">
    <property type="protein sequence ID" value="QDU36932.1"/>
    <property type="molecule type" value="Genomic_DNA"/>
</dbReference>
<dbReference type="InterPro" id="IPR039422">
    <property type="entry name" value="MarR/SlyA-like"/>
</dbReference>
<dbReference type="Proteomes" id="UP000320496">
    <property type="component" value="Chromosome"/>
</dbReference>
<gene>
    <name evidence="5" type="primary">slyA_1</name>
    <name evidence="5" type="ORF">Mal4_12330</name>
</gene>
<evidence type="ECO:0000313" key="5">
    <source>
        <dbReference type="EMBL" id="QDU36932.1"/>
    </source>
</evidence>
<dbReference type="InterPro" id="IPR036388">
    <property type="entry name" value="WH-like_DNA-bd_sf"/>
</dbReference>
<dbReference type="PROSITE" id="PS50995">
    <property type="entry name" value="HTH_MARR_2"/>
    <property type="match status" value="1"/>
</dbReference>
<evidence type="ECO:0000259" key="4">
    <source>
        <dbReference type="PROSITE" id="PS50995"/>
    </source>
</evidence>
<dbReference type="PANTHER" id="PTHR33164:SF64">
    <property type="entry name" value="TRANSCRIPTIONAL REGULATOR SLYA"/>
    <property type="match status" value="1"/>
</dbReference>
<dbReference type="SMART" id="SM00347">
    <property type="entry name" value="HTH_MARR"/>
    <property type="match status" value="1"/>
</dbReference>
<sequence>MLEYDWENSVGHWVCTTSHIMRRALSNRLSQEGITLRQWEVLAWLSCNGDVCQAQLAECLGIEPHTLAGVLRRMERDGWLKRTCCSEDRRRNKLVPTEKAETVWAGAVAWCRQVRAQATQGFSEDEIATFRDLCSRIRENLANEAECGNGVATNGKSLETAGSAKS</sequence>
<dbReference type="GO" id="GO:0006950">
    <property type="term" value="P:response to stress"/>
    <property type="evidence" value="ECO:0007669"/>
    <property type="project" value="TreeGrafter"/>
</dbReference>
<dbReference type="PRINTS" id="PR00598">
    <property type="entry name" value="HTHMARR"/>
</dbReference>
<name>A0A517Z362_9PLAN</name>
<dbReference type="InterPro" id="IPR000835">
    <property type="entry name" value="HTH_MarR-typ"/>
</dbReference>
<dbReference type="RefSeq" id="WP_145367541.1">
    <property type="nucleotide sequence ID" value="NZ_CP036275.1"/>
</dbReference>
<dbReference type="GO" id="GO:0003677">
    <property type="term" value="F:DNA binding"/>
    <property type="evidence" value="ECO:0007669"/>
    <property type="project" value="UniProtKB-KW"/>
</dbReference>
<dbReference type="SUPFAM" id="SSF46785">
    <property type="entry name" value="Winged helix' DNA-binding domain"/>
    <property type="match status" value="1"/>
</dbReference>
<evidence type="ECO:0000256" key="2">
    <source>
        <dbReference type="ARBA" id="ARBA00023125"/>
    </source>
</evidence>
<keyword evidence="2" id="KW-0238">DNA-binding</keyword>
<accession>A0A517Z362</accession>
<dbReference type="Pfam" id="PF01047">
    <property type="entry name" value="MarR"/>
    <property type="match status" value="1"/>
</dbReference>